<feature type="compositionally biased region" description="Gly residues" evidence="5">
    <location>
        <begin position="21"/>
        <end position="34"/>
    </location>
</feature>
<accession>A0ABX8R7F0</accession>
<organism evidence="7 8">
    <name type="scientific">Actinomadura graeca</name>
    <dbReference type="NCBI Taxonomy" id="2750812"/>
    <lineage>
        <taxon>Bacteria</taxon>
        <taxon>Bacillati</taxon>
        <taxon>Actinomycetota</taxon>
        <taxon>Actinomycetes</taxon>
        <taxon>Streptosporangiales</taxon>
        <taxon>Thermomonosporaceae</taxon>
        <taxon>Actinomadura</taxon>
    </lineage>
</organism>
<dbReference type="Pfam" id="PF00535">
    <property type="entry name" value="Glycos_transf_2"/>
    <property type="match status" value="1"/>
</dbReference>
<comment type="pathway">
    <text evidence="1">Cell wall biogenesis; cell wall polysaccharide biosynthesis.</text>
</comment>
<evidence type="ECO:0000256" key="1">
    <source>
        <dbReference type="ARBA" id="ARBA00004776"/>
    </source>
</evidence>
<protein>
    <submittedName>
        <fullName evidence="7">Glycosyltransferase</fullName>
    </submittedName>
</protein>
<feature type="compositionally biased region" description="Basic and acidic residues" evidence="5">
    <location>
        <begin position="127"/>
        <end position="144"/>
    </location>
</feature>
<feature type="compositionally biased region" description="Low complexity" evidence="5">
    <location>
        <begin position="299"/>
        <end position="310"/>
    </location>
</feature>
<evidence type="ECO:0000256" key="4">
    <source>
        <dbReference type="ARBA" id="ARBA00022679"/>
    </source>
</evidence>
<feature type="compositionally biased region" description="Basic residues" evidence="5">
    <location>
        <begin position="64"/>
        <end position="79"/>
    </location>
</feature>
<evidence type="ECO:0000313" key="7">
    <source>
        <dbReference type="EMBL" id="QXJ26748.1"/>
    </source>
</evidence>
<evidence type="ECO:0000256" key="2">
    <source>
        <dbReference type="ARBA" id="ARBA00006739"/>
    </source>
</evidence>
<name>A0ABX8R7F0_9ACTN</name>
<dbReference type="PANTHER" id="PTHR43179">
    <property type="entry name" value="RHAMNOSYLTRANSFERASE WBBL"/>
    <property type="match status" value="1"/>
</dbReference>
<feature type="compositionally biased region" description="Basic and acidic residues" evidence="5">
    <location>
        <begin position="267"/>
        <end position="284"/>
    </location>
</feature>
<evidence type="ECO:0000256" key="5">
    <source>
        <dbReference type="SAM" id="MobiDB-lite"/>
    </source>
</evidence>
<feature type="region of interest" description="Disordered" evidence="5">
    <location>
        <begin position="1"/>
        <end position="334"/>
    </location>
</feature>
<dbReference type="Gene3D" id="3.90.550.10">
    <property type="entry name" value="Spore Coat Polysaccharide Biosynthesis Protein SpsA, Chain A"/>
    <property type="match status" value="1"/>
</dbReference>
<dbReference type="InterPro" id="IPR029044">
    <property type="entry name" value="Nucleotide-diphossugar_trans"/>
</dbReference>
<gene>
    <name evidence="7" type="ORF">AGRA3207_005206</name>
</gene>
<comment type="similarity">
    <text evidence="2">Belongs to the glycosyltransferase 2 family.</text>
</comment>
<reference evidence="7" key="1">
    <citation type="submission" date="2020-07" db="EMBL/GenBank/DDBJ databases">
        <authorList>
            <person name="Tarantini F.S."/>
            <person name="Hong K.W."/>
            <person name="Chan K.G."/>
        </authorList>
    </citation>
    <scope>NUCLEOTIDE SEQUENCE</scope>
    <source>
        <strain evidence="7">32-07</strain>
    </source>
</reference>
<feature type="compositionally biased region" description="Basic and acidic residues" evidence="5">
    <location>
        <begin position="159"/>
        <end position="176"/>
    </location>
</feature>
<evidence type="ECO:0000259" key="6">
    <source>
        <dbReference type="Pfam" id="PF00535"/>
    </source>
</evidence>
<dbReference type="InterPro" id="IPR001173">
    <property type="entry name" value="Glyco_trans_2-like"/>
</dbReference>
<dbReference type="EMBL" id="CP059572">
    <property type="protein sequence ID" value="QXJ26748.1"/>
    <property type="molecule type" value="Genomic_DNA"/>
</dbReference>
<feature type="compositionally biased region" description="Basic residues" evidence="5">
    <location>
        <begin position="1"/>
        <end position="14"/>
    </location>
</feature>
<evidence type="ECO:0000313" key="8">
    <source>
        <dbReference type="Proteomes" id="UP001049518"/>
    </source>
</evidence>
<dbReference type="SUPFAM" id="SSF53448">
    <property type="entry name" value="Nucleotide-diphospho-sugar transferases"/>
    <property type="match status" value="1"/>
</dbReference>
<evidence type="ECO:0000256" key="3">
    <source>
        <dbReference type="ARBA" id="ARBA00022676"/>
    </source>
</evidence>
<feature type="domain" description="Glycosyltransferase 2-like" evidence="6">
    <location>
        <begin position="342"/>
        <end position="442"/>
    </location>
</feature>
<keyword evidence="4" id="KW-0808">Transferase</keyword>
<dbReference type="Proteomes" id="UP001049518">
    <property type="component" value="Chromosome"/>
</dbReference>
<keyword evidence="3" id="KW-0328">Glycosyltransferase</keyword>
<sequence>MGRRHRRVLPRPARRRDGTPGRAGGGGAGTGRGARGARHPRPGLAADPRLAGADPARPRDHLRALRRRPRDARAGRARAVRGDVLGAARPGPGAADVGVGRPEGARARPHAPAARRVPGDPLGALPRGDRDRRGDVRHRGDRGRGAAVGDRGGAAPPPERQDRAGAGRRLRADGPRPSRRARAGGGRGRDGPPPDGPARAARGVGGRADPGDRRVAARLRLPRFRRPRRADDVAAPGGDDAPRRRPGRAGRGRVRGRCRAPAEGADQGERADRAGAPTRRDGRGPAEPGEAAGGRRGAGPRAPAGGPPCHRAARPVTSAARDADGPQNTARDPARDPVVAAVVVTFDRRDLLDEALTAIGAQTRAPDRIVVVDNASQDGTAAMVRDRFPGADLVELPRNVGGAGGFGAGMARALDADLLWLLDDDTVPEPQALRALLDARERATAADGPPALVASRVVWTDGRDHPMNTPRAKPRVRAAELEVARAAGCVPVRSASFVSVLVDAAAVRERGLPVADYFLWNDDFEFTTRLLRGRRGVLCPGSVVVHKTKVFGGADADPGDRFFYEVRNKIWLFTGSPGLAPPERVLYAGSTLRRWSRTFASSSDRAVLRRALLRGVGKGLFTRPRPTAELLREVGVDAPPPSGRGRYRSSR</sequence>
<dbReference type="PANTHER" id="PTHR43179:SF12">
    <property type="entry name" value="GALACTOFURANOSYLTRANSFERASE GLFT2"/>
    <property type="match status" value="1"/>
</dbReference>
<feature type="compositionally biased region" description="Basic residues" evidence="5">
    <location>
        <begin position="216"/>
        <end position="228"/>
    </location>
</feature>
<proteinExistence type="inferred from homology"/>
<feature type="compositionally biased region" description="Basic residues" evidence="5">
    <location>
        <begin position="244"/>
        <end position="258"/>
    </location>
</feature>
<keyword evidence="8" id="KW-1185">Reference proteome</keyword>